<comment type="caution">
    <text evidence="3">The sequence shown here is derived from an EMBL/GenBank/DDBJ whole genome shotgun (WGS) entry which is preliminary data.</text>
</comment>
<dbReference type="AlphaFoldDB" id="A0A4V2S741"/>
<name>A0A4V2S741_9PSEU</name>
<protein>
    <recommendedName>
        <fullName evidence="2">Antitoxin FitA-like ribbon-helix-helix domain-containing protein</fullName>
    </recommendedName>
</protein>
<evidence type="ECO:0000313" key="3">
    <source>
        <dbReference type="EMBL" id="TCO58460.1"/>
    </source>
</evidence>
<dbReference type="SUPFAM" id="SSF47598">
    <property type="entry name" value="Ribbon-helix-helix"/>
    <property type="match status" value="1"/>
</dbReference>
<feature type="domain" description="Antitoxin FitA-like ribbon-helix-helix" evidence="2">
    <location>
        <begin position="2"/>
        <end position="38"/>
    </location>
</feature>
<organism evidence="3 4">
    <name type="scientific">Actinocrispum wychmicini</name>
    <dbReference type="NCBI Taxonomy" id="1213861"/>
    <lineage>
        <taxon>Bacteria</taxon>
        <taxon>Bacillati</taxon>
        <taxon>Actinomycetota</taxon>
        <taxon>Actinomycetes</taxon>
        <taxon>Pseudonocardiales</taxon>
        <taxon>Pseudonocardiaceae</taxon>
        <taxon>Actinocrispum</taxon>
    </lineage>
</organism>
<gene>
    <name evidence="3" type="ORF">EV192_105529</name>
</gene>
<evidence type="ECO:0000259" key="2">
    <source>
        <dbReference type="Pfam" id="PF22513"/>
    </source>
</evidence>
<feature type="compositionally biased region" description="Basic and acidic residues" evidence="1">
    <location>
        <begin position="74"/>
        <end position="91"/>
    </location>
</feature>
<sequence>MAVLTIRDVPEEVRDALAEDAREHGQSLQAFLLGVLKRQAAFSHNRRLLVDIERELATGGGADTDAPDAADVLAKARRDREGDDHEIGKVE</sequence>
<dbReference type="Proteomes" id="UP000295680">
    <property type="component" value="Unassembled WGS sequence"/>
</dbReference>
<dbReference type="InterPro" id="IPR010985">
    <property type="entry name" value="Ribbon_hlx_hlx"/>
</dbReference>
<dbReference type="GO" id="GO:0006355">
    <property type="term" value="P:regulation of DNA-templated transcription"/>
    <property type="evidence" value="ECO:0007669"/>
    <property type="project" value="InterPro"/>
</dbReference>
<dbReference type="OrthoDB" id="7107936at2"/>
<reference evidence="3 4" key="1">
    <citation type="submission" date="2019-03" db="EMBL/GenBank/DDBJ databases">
        <title>Genomic Encyclopedia of Type Strains, Phase IV (KMG-IV): sequencing the most valuable type-strain genomes for metagenomic binning, comparative biology and taxonomic classification.</title>
        <authorList>
            <person name="Goeker M."/>
        </authorList>
    </citation>
    <scope>NUCLEOTIDE SEQUENCE [LARGE SCALE GENOMIC DNA]</scope>
    <source>
        <strain evidence="3 4">DSM 45934</strain>
    </source>
</reference>
<proteinExistence type="predicted"/>
<accession>A0A4V2S741</accession>
<evidence type="ECO:0000256" key="1">
    <source>
        <dbReference type="SAM" id="MobiDB-lite"/>
    </source>
</evidence>
<feature type="region of interest" description="Disordered" evidence="1">
    <location>
        <begin position="58"/>
        <end position="91"/>
    </location>
</feature>
<dbReference type="EMBL" id="SLWS01000005">
    <property type="protein sequence ID" value="TCO58460.1"/>
    <property type="molecule type" value="Genomic_DNA"/>
</dbReference>
<evidence type="ECO:0000313" key="4">
    <source>
        <dbReference type="Proteomes" id="UP000295680"/>
    </source>
</evidence>
<dbReference type="RefSeq" id="WP_132119217.1">
    <property type="nucleotide sequence ID" value="NZ_SLWS01000005.1"/>
</dbReference>
<dbReference type="Pfam" id="PF22513">
    <property type="entry name" value="FitA-like_RHH"/>
    <property type="match status" value="1"/>
</dbReference>
<dbReference type="InterPro" id="IPR053853">
    <property type="entry name" value="FitA-like_RHH"/>
</dbReference>
<keyword evidence="4" id="KW-1185">Reference proteome</keyword>